<protein>
    <recommendedName>
        <fullName evidence="2">Mitochondrial transcription factor 1</fullName>
    </recommendedName>
</protein>
<evidence type="ECO:0000256" key="2">
    <source>
        <dbReference type="ARBA" id="ARBA00013836"/>
    </source>
</evidence>
<evidence type="ECO:0000256" key="7">
    <source>
        <dbReference type="ARBA" id="ARBA00024915"/>
    </source>
</evidence>
<comment type="function">
    <text evidence="7">Mitochondrial transcription factor that confers selective promoter recognition on the core subunit of the yeast mitochondrial RNA polymerase. Interacts with DNA in a non-specific manner.</text>
</comment>
<keyword evidence="5" id="KW-0949">S-adenosyl-L-methionine</keyword>
<dbReference type="InterPro" id="IPR023165">
    <property type="entry name" value="rRNA_Ade_diMease-like_C"/>
</dbReference>
<dbReference type="PANTHER" id="PTHR11727">
    <property type="entry name" value="DIMETHYLADENOSINE TRANSFERASE"/>
    <property type="match status" value="1"/>
</dbReference>
<organism evidence="8 9">
    <name type="scientific">Lasiosphaeris hirsuta</name>
    <dbReference type="NCBI Taxonomy" id="260670"/>
    <lineage>
        <taxon>Eukaryota</taxon>
        <taxon>Fungi</taxon>
        <taxon>Dikarya</taxon>
        <taxon>Ascomycota</taxon>
        <taxon>Pezizomycotina</taxon>
        <taxon>Sordariomycetes</taxon>
        <taxon>Sordariomycetidae</taxon>
        <taxon>Sordariales</taxon>
        <taxon>Lasiosphaeriaceae</taxon>
        <taxon>Lasiosphaeris</taxon>
    </lineage>
</organism>
<comment type="subcellular location">
    <subcellularLocation>
        <location evidence="1">Mitochondrion</location>
    </subcellularLocation>
</comment>
<evidence type="ECO:0000256" key="4">
    <source>
        <dbReference type="ARBA" id="ARBA00022679"/>
    </source>
</evidence>
<comment type="caution">
    <text evidence="8">The sequence shown here is derived from an EMBL/GenBank/DDBJ whole genome shotgun (WGS) entry which is preliminary data.</text>
</comment>
<evidence type="ECO:0000256" key="6">
    <source>
        <dbReference type="ARBA" id="ARBA00022884"/>
    </source>
</evidence>
<keyword evidence="6" id="KW-0694">RNA-binding</keyword>
<dbReference type="PANTHER" id="PTHR11727:SF17">
    <property type="entry name" value="DIMETHYLADENOSINE TRANSFERASE 1, MITOCHONDRIAL"/>
    <property type="match status" value="1"/>
</dbReference>
<dbReference type="PROSITE" id="PS00430">
    <property type="entry name" value="TONB_DEPENDENT_REC_1"/>
    <property type="match status" value="1"/>
</dbReference>
<keyword evidence="4" id="KW-0808">Transferase</keyword>
<dbReference type="InterPro" id="IPR001737">
    <property type="entry name" value="KsgA/Erm"/>
</dbReference>
<dbReference type="GO" id="GO:0003723">
    <property type="term" value="F:RNA binding"/>
    <property type="evidence" value="ECO:0007669"/>
    <property type="project" value="UniProtKB-KW"/>
</dbReference>
<keyword evidence="9" id="KW-1185">Reference proteome</keyword>
<dbReference type="GO" id="GO:0034246">
    <property type="term" value="F:mitochondrial transcription factor activity"/>
    <property type="evidence" value="ECO:0007669"/>
    <property type="project" value="TreeGrafter"/>
</dbReference>
<dbReference type="GO" id="GO:0005759">
    <property type="term" value="C:mitochondrial matrix"/>
    <property type="evidence" value="ECO:0007669"/>
    <property type="project" value="TreeGrafter"/>
</dbReference>
<evidence type="ECO:0000256" key="3">
    <source>
        <dbReference type="ARBA" id="ARBA00022603"/>
    </source>
</evidence>
<evidence type="ECO:0000313" key="8">
    <source>
        <dbReference type="EMBL" id="KAK0724307.1"/>
    </source>
</evidence>
<dbReference type="InterPro" id="IPR010916">
    <property type="entry name" value="TonB_box_CS"/>
</dbReference>
<evidence type="ECO:0000256" key="1">
    <source>
        <dbReference type="ARBA" id="ARBA00004173"/>
    </source>
</evidence>
<proteinExistence type="predicted"/>
<evidence type="ECO:0000256" key="5">
    <source>
        <dbReference type="ARBA" id="ARBA00022691"/>
    </source>
</evidence>
<dbReference type="GO" id="GO:0032259">
    <property type="term" value="P:methylation"/>
    <property type="evidence" value="ECO:0007669"/>
    <property type="project" value="UniProtKB-KW"/>
</dbReference>
<dbReference type="Gene3D" id="1.10.8.100">
    <property type="entry name" value="Ribosomal RNA adenine dimethylase-like, domain 2"/>
    <property type="match status" value="1"/>
</dbReference>
<dbReference type="AlphaFoldDB" id="A0AA40AYG6"/>
<name>A0AA40AYG6_9PEZI</name>
<dbReference type="InterPro" id="IPR029063">
    <property type="entry name" value="SAM-dependent_MTases_sf"/>
</dbReference>
<evidence type="ECO:0000313" key="9">
    <source>
        <dbReference type="Proteomes" id="UP001172102"/>
    </source>
</evidence>
<reference evidence="8" key="1">
    <citation type="submission" date="2023-06" db="EMBL/GenBank/DDBJ databases">
        <title>Genome-scale phylogeny and comparative genomics of the fungal order Sordariales.</title>
        <authorList>
            <consortium name="Lawrence Berkeley National Laboratory"/>
            <person name="Hensen N."/>
            <person name="Bonometti L."/>
            <person name="Westerberg I."/>
            <person name="Brannstrom I.O."/>
            <person name="Guillou S."/>
            <person name="Cros-Aarteil S."/>
            <person name="Calhoun S."/>
            <person name="Haridas S."/>
            <person name="Kuo A."/>
            <person name="Mondo S."/>
            <person name="Pangilinan J."/>
            <person name="Riley R."/>
            <person name="Labutti K."/>
            <person name="Andreopoulos B."/>
            <person name="Lipzen A."/>
            <person name="Chen C."/>
            <person name="Yanf M."/>
            <person name="Daum C."/>
            <person name="Ng V."/>
            <person name="Clum A."/>
            <person name="Steindorff A."/>
            <person name="Ohm R."/>
            <person name="Martin F."/>
            <person name="Silar P."/>
            <person name="Natvig D."/>
            <person name="Lalanne C."/>
            <person name="Gautier V."/>
            <person name="Ament-Velasquez S.L."/>
            <person name="Kruys A."/>
            <person name="Hutchinson M.I."/>
            <person name="Powell A.J."/>
            <person name="Barry K."/>
            <person name="Miller A.N."/>
            <person name="Grigoriev I.V."/>
            <person name="Debuchy R."/>
            <person name="Gladieux P."/>
            <person name="Thoren M.H."/>
            <person name="Johannesson H."/>
        </authorList>
    </citation>
    <scope>NUCLEOTIDE SEQUENCE</scope>
    <source>
        <strain evidence="8">SMH4607-1</strain>
    </source>
</reference>
<dbReference type="GO" id="GO:0034245">
    <property type="term" value="C:mitochondrial DNA-directed RNA polymerase complex"/>
    <property type="evidence" value="ECO:0007669"/>
    <property type="project" value="TreeGrafter"/>
</dbReference>
<gene>
    <name evidence="8" type="ORF">B0H67DRAFT_597996</name>
</gene>
<dbReference type="EMBL" id="JAUKUA010000002">
    <property type="protein sequence ID" value="KAK0724307.1"/>
    <property type="molecule type" value="Genomic_DNA"/>
</dbReference>
<dbReference type="Proteomes" id="UP001172102">
    <property type="component" value="Unassembled WGS sequence"/>
</dbReference>
<keyword evidence="3" id="KW-0489">Methyltransferase</keyword>
<accession>A0AA40AYG6</accession>
<sequence length="536" mass="61658">MTDEALADDILNYMKPSLLCHQGCDIIDIYPSAGVWSRKLNDFLKPRSHILMEPEEVTYKPFLQPLLDRPGTVIVPKSGIIWAELEEVLSPAYLPHQKERDPTKPLDPPERNDTLLVTANLAFFPKKKFRTFDSLAQLVLYQFMNTLRASSLFQKYGMVRMLIWAAPDDIIPLLPRTVQERRRVAMEGEISTEWIMEIAGPDGLEAAVYHRDRRIDVQGTRDVLDKMRKQGVVIPPGRETRLASEVLAMGEDQVKELLGEDPRVSEPPAELVKLQKKFDRGKVDKLSDEGVRLKRLQTYELWKTRRSIQVHELLNKREAILKLHREMKDEAASDEEVQQMGRELNKAVLGLNRYLRQEYILARDNLHVFHQDPPVMSWDRRTVEPLVAKPQEFYPNVACSLIDIQPKAAHPLFRDMGPQSKTRSGDYFELILKNIISSSSYPLPRVFQMLHHGAPELLENCPSVRDPLQNGSPLDGTEGLNPRTLNEKQLIEILDAWMRWPFGPDYHEFVGRMLEENTEIPEDDTIGKSVRAMPEP</sequence>
<dbReference type="GO" id="GO:0008168">
    <property type="term" value="F:methyltransferase activity"/>
    <property type="evidence" value="ECO:0007669"/>
    <property type="project" value="UniProtKB-KW"/>
</dbReference>
<dbReference type="Gene3D" id="3.40.50.150">
    <property type="entry name" value="Vaccinia Virus protein VP39"/>
    <property type="match status" value="1"/>
</dbReference>
<dbReference type="GO" id="GO:0006391">
    <property type="term" value="P:transcription initiation at mitochondrial promoter"/>
    <property type="evidence" value="ECO:0007669"/>
    <property type="project" value="TreeGrafter"/>
</dbReference>